<comment type="caution">
    <text evidence="1">The sequence shown here is derived from an EMBL/GenBank/DDBJ whole genome shotgun (WGS) entry which is preliminary data.</text>
</comment>
<organism evidence="1 2">
    <name type="scientific">Arctium lappa</name>
    <name type="common">Greater burdock</name>
    <name type="synonym">Lappa major</name>
    <dbReference type="NCBI Taxonomy" id="4217"/>
    <lineage>
        <taxon>Eukaryota</taxon>
        <taxon>Viridiplantae</taxon>
        <taxon>Streptophyta</taxon>
        <taxon>Embryophyta</taxon>
        <taxon>Tracheophyta</taxon>
        <taxon>Spermatophyta</taxon>
        <taxon>Magnoliopsida</taxon>
        <taxon>eudicotyledons</taxon>
        <taxon>Gunneridae</taxon>
        <taxon>Pentapetalae</taxon>
        <taxon>asterids</taxon>
        <taxon>campanulids</taxon>
        <taxon>Asterales</taxon>
        <taxon>Asteraceae</taxon>
        <taxon>Carduoideae</taxon>
        <taxon>Cardueae</taxon>
        <taxon>Arctiinae</taxon>
        <taxon>Arctium</taxon>
    </lineage>
</organism>
<accession>A0ACB8Y5E9</accession>
<name>A0ACB8Y5E9_ARCLA</name>
<dbReference type="Proteomes" id="UP001055879">
    <property type="component" value="Linkage Group LG13"/>
</dbReference>
<reference evidence="1 2" key="2">
    <citation type="journal article" date="2022" name="Mol. Ecol. Resour.">
        <title>The genomes of chicory, endive, great burdock and yacon provide insights into Asteraceae paleo-polyploidization history and plant inulin production.</title>
        <authorList>
            <person name="Fan W."/>
            <person name="Wang S."/>
            <person name="Wang H."/>
            <person name="Wang A."/>
            <person name="Jiang F."/>
            <person name="Liu H."/>
            <person name="Zhao H."/>
            <person name="Xu D."/>
            <person name="Zhang Y."/>
        </authorList>
    </citation>
    <scope>NUCLEOTIDE SEQUENCE [LARGE SCALE GENOMIC DNA]</scope>
    <source>
        <strain evidence="2">cv. Niubang</strain>
    </source>
</reference>
<sequence length="357" mass="40732">MVFVTNTVHLCKLKTENKVDLNILAKLNNIREWELLIKSDIFHCDVTSFVSILKSESIKRLTEDFDNSIADRFHCFPKNFAQRNNSRACIPTRLNSKKLHKPSNSSSSSSHRRGTYSDPLHLNPTLLPCNCTIASAQIESTAMIRILFTLIFAEMALIVIFVFKTPLRKLVIMGLDRVKRGQAPLVVKAVGSTVFVVMMTSVYSVIRIHNRRNRDDGDGELTPTDQILAAKYLLEASLMGFSLFLALMIDRLHHYIRELRIRRKNMDAIKKQNRMIENGKNGSQDEVKALEGELTTLKENLSRLESELDEKTKEASNAEANAIALKKQSEGFLLEYDRLLEDNQNLRAQLQSLDRRL</sequence>
<keyword evidence="2" id="KW-1185">Reference proteome</keyword>
<evidence type="ECO:0000313" key="1">
    <source>
        <dbReference type="EMBL" id="KAI3680510.1"/>
    </source>
</evidence>
<protein>
    <submittedName>
        <fullName evidence="1">Uncharacterized protein</fullName>
    </submittedName>
</protein>
<gene>
    <name evidence="1" type="ORF">L6452_35281</name>
</gene>
<dbReference type="EMBL" id="CM042059">
    <property type="protein sequence ID" value="KAI3680510.1"/>
    <property type="molecule type" value="Genomic_DNA"/>
</dbReference>
<reference evidence="2" key="1">
    <citation type="journal article" date="2022" name="Mol. Ecol. Resour.">
        <title>The genomes of chicory, endive, great burdock and yacon provide insights into Asteraceae palaeo-polyploidization history and plant inulin production.</title>
        <authorList>
            <person name="Fan W."/>
            <person name="Wang S."/>
            <person name="Wang H."/>
            <person name="Wang A."/>
            <person name="Jiang F."/>
            <person name="Liu H."/>
            <person name="Zhao H."/>
            <person name="Xu D."/>
            <person name="Zhang Y."/>
        </authorList>
    </citation>
    <scope>NUCLEOTIDE SEQUENCE [LARGE SCALE GENOMIC DNA]</scope>
    <source>
        <strain evidence="2">cv. Niubang</strain>
    </source>
</reference>
<evidence type="ECO:0000313" key="2">
    <source>
        <dbReference type="Proteomes" id="UP001055879"/>
    </source>
</evidence>
<proteinExistence type="predicted"/>